<dbReference type="PANTHER" id="PTHR22911">
    <property type="entry name" value="ACYL-MALONYL CONDENSING ENZYME-RELATED"/>
    <property type="match status" value="1"/>
</dbReference>
<proteinExistence type="inferred from homology"/>
<keyword evidence="2" id="KW-0472">Membrane</keyword>
<name>A0A069RBW2_PEPLI</name>
<evidence type="ECO:0000256" key="1">
    <source>
        <dbReference type="ARBA" id="ARBA00007362"/>
    </source>
</evidence>
<dbReference type="InterPro" id="IPR037185">
    <property type="entry name" value="EmrE-like"/>
</dbReference>
<accession>A0A069RBW2</accession>
<dbReference type="InterPro" id="IPR000620">
    <property type="entry name" value="EamA_dom"/>
</dbReference>
<keyword evidence="2" id="KW-0812">Transmembrane</keyword>
<feature type="domain" description="EamA" evidence="3">
    <location>
        <begin position="3"/>
        <end position="70"/>
    </location>
</feature>
<dbReference type="AlphaFoldDB" id="A0A069RBW2"/>
<feature type="transmembrane region" description="Helical" evidence="2">
    <location>
        <begin position="56"/>
        <end position="75"/>
    </location>
</feature>
<feature type="transmembrane region" description="Helical" evidence="2">
    <location>
        <begin position="30"/>
        <end position="47"/>
    </location>
</feature>
<dbReference type="Pfam" id="PF00892">
    <property type="entry name" value="EamA"/>
    <property type="match status" value="1"/>
</dbReference>
<sequence>MHVLGFLGNYLYYVLLYGALSMTTASEGFILAYTWPILVLVLAFVILKEKVAQRKIIGVCISFIGIIVITTKGNLVQLNLTSTEGDAMALGAAFVFALFSIMGKKYNFDKTISVFIYFFAAS</sequence>
<dbReference type="eggNOG" id="COG0697">
    <property type="taxonomic scope" value="Bacteria"/>
</dbReference>
<comment type="similarity">
    <text evidence="1">Belongs to the EamA transporter family.</text>
</comment>
<keyword evidence="2" id="KW-1133">Transmembrane helix</keyword>
<dbReference type="GO" id="GO:0016020">
    <property type="term" value="C:membrane"/>
    <property type="evidence" value="ECO:0007669"/>
    <property type="project" value="InterPro"/>
</dbReference>
<evidence type="ECO:0000259" key="3">
    <source>
        <dbReference type="Pfam" id="PF00892"/>
    </source>
</evidence>
<gene>
    <name evidence="4" type="ORF">CLIT_24c00210</name>
</gene>
<dbReference type="STRING" id="1121324.CLIT_24c00210"/>
<keyword evidence="5" id="KW-1185">Reference proteome</keyword>
<feature type="transmembrane region" description="Helical" evidence="2">
    <location>
        <begin position="7"/>
        <end position="24"/>
    </location>
</feature>
<reference evidence="4 5" key="1">
    <citation type="submission" date="2014-03" db="EMBL/GenBank/DDBJ databases">
        <title>Genome sequence of Clostridium litorale W6, DSM 5388.</title>
        <authorList>
            <person name="Poehlein A."/>
            <person name="Jagirdar A."/>
            <person name="Khonsari B."/>
            <person name="Chibani C.M."/>
            <person name="Gutierrez Gutierrez D.A."/>
            <person name="Davydova E."/>
            <person name="Alghaithi H.S."/>
            <person name="Nair K.P."/>
            <person name="Dhamotharan K."/>
            <person name="Chandran L."/>
            <person name="G W."/>
            <person name="Daniel R."/>
        </authorList>
    </citation>
    <scope>NUCLEOTIDE SEQUENCE [LARGE SCALE GENOMIC DNA]</scope>
    <source>
        <strain evidence="4 5">W6</strain>
    </source>
</reference>
<protein>
    <recommendedName>
        <fullName evidence="3">EamA domain-containing protein</fullName>
    </recommendedName>
</protein>
<dbReference type="EMBL" id="JJMM01000023">
    <property type="protein sequence ID" value="KDR94258.1"/>
    <property type="molecule type" value="Genomic_DNA"/>
</dbReference>
<dbReference type="Proteomes" id="UP000027946">
    <property type="component" value="Unassembled WGS sequence"/>
</dbReference>
<dbReference type="SUPFAM" id="SSF103481">
    <property type="entry name" value="Multidrug resistance efflux transporter EmrE"/>
    <property type="match status" value="1"/>
</dbReference>
<organism evidence="4 5">
    <name type="scientific">Peptoclostridium litorale DSM 5388</name>
    <dbReference type="NCBI Taxonomy" id="1121324"/>
    <lineage>
        <taxon>Bacteria</taxon>
        <taxon>Bacillati</taxon>
        <taxon>Bacillota</taxon>
        <taxon>Clostridia</taxon>
        <taxon>Peptostreptococcales</taxon>
        <taxon>Peptoclostridiaceae</taxon>
        <taxon>Peptoclostridium</taxon>
    </lineage>
</organism>
<comment type="caution">
    <text evidence="4">The sequence shown here is derived from an EMBL/GenBank/DDBJ whole genome shotgun (WGS) entry which is preliminary data.</text>
</comment>
<evidence type="ECO:0000313" key="5">
    <source>
        <dbReference type="Proteomes" id="UP000027946"/>
    </source>
</evidence>
<evidence type="ECO:0000313" key="4">
    <source>
        <dbReference type="EMBL" id="KDR94258.1"/>
    </source>
</evidence>
<feature type="transmembrane region" description="Helical" evidence="2">
    <location>
        <begin position="87"/>
        <end position="103"/>
    </location>
</feature>
<evidence type="ECO:0000256" key="2">
    <source>
        <dbReference type="SAM" id="Phobius"/>
    </source>
</evidence>